<accession>A0A1I3SRJ3</accession>
<feature type="signal peptide" evidence="1">
    <location>
        <begin position="1"/>
        <end position="22"/>
    </location>
</feature>
<gene>
    <name evidence="2" type="ORF">SAMN04488095_3259</name>
</gene>
<dbReference type="Proteomes" id="UP000199110">
    <property type="component" value="Unassembled WGS sequence"/>
</dbReference>
<sequence length="130" mass="13661">MHLSLSALAVTTLLCATGAANAFGLSFTWDGLAPCTNGRPNTVGSPAFVVSDLPPGTTEVRFRLVDLDVPGFNHGGGRVGMSTSGQLPAGIFRYKSPCPPNGVHTYEWRAEARGGGRTLGTATARRRYPE</sequence>
<evidence type="ECO:0000313" key="2">
    <source>
        <dbReference type="EMBL" id="SFJ61464.1"/>
    </source>
</evidence>
<dbReference type="RefSeq" id="WP_217641175.1">
    <property type="nucleotide sequence ID" value="NZ_FORA01000004.1"/>
</dbReference>
<organism evidence="2 3">
    <name type="scientific">Jannaschia pohangensis</name>
    <dbReference type="NCBI Taxonomy" id="390807"/>
    <lineage>
        <taxon>Bacteria</taxon>
        <taxon>Pseudomonadati</taxon>
        <taxon>Pseudomonadota</taxon>
        <taxon>Alphaproteobacteria</taxon>
        <taxon>Rhodobacterales</taxon>
        <taxon>Roseobacteraceae</taxon>
        <taxon>Jannaschia</taxon>
    </lineage>
</organism>
<feature type="chain" id="PRO_5011779089" description="Phospholipid-binding protein, PBP family" evidence="1">
    <location>
        <begin position="23"/>
        <end position="130"/>
    </location>
</feature>
<keyword evidence="3" id="KW-1185">Reference proteome</keyword>
<protein>
    <recommendedName>
        <fullName evidence="4">Phospholipid-binding protein, PBP family</fullName>
    </recommendedName>
</protein>
<dbReference type="AlphaFoldDB" id="A0A1I3SRJ3"/>
<proteinExistence type="predicted"/>
<dbReference type="InterPro" id="IPR036610">
    <property type="entry name" value="PEBP-like_sf"/>
</dbReference>
<dbReference type="STRING" id="390807.SAMN04488095_3259"/>
<evidence type="ECO:0000256" key="1">
    <source>
        <dbReference type="SAM" id="SignalP"/>
    </source>
</evidence>
<keyword evidence="1" id="KW-0732">Signal</keyword>
<evidence type="ECO:0000313" key="3">
    <source>
        <dbReference type="Proteomes" id="UP000199110"/>
    </source>
</evidence>
<reference evidence="2 3" key="1">
    <citation type="submission" date="2016-10" db="EMBL/GenBank/DDBJ databases">
        <authorList>
            <person name="de Groot N.N."/>
        </authorList>
    </citation>
    <scope>NUCLEOTIDE SEQUENCE [LARGE SCALE GENOMIC DNA]</scope>
    <source>
        <strain evidence="2 3">DSM 19073</strain>
    </source>
</reference>
<evidence type="ECO:0008006" key="4">
    <source>
        <dbReference type="Google" id="ProtNLM"/>
    </source>
</evidence>
<dbReference type="EMBL" id="FORA01000004">
    <property type="protein sequence ID" value="SFJ61464.1"/>
    <property type="molecule type" value="Genomic_DNA"/>
</dbReference>
<dbReference type="SUPFAM" id="SSF49777">
    <property type="entry name" value="PEBP-like"/>
    <property type="match status" value="1"/>
</dbReference>
<name>A0A1I3SRJ3_9RHOB</name>